<organism evidence="1 2">
    <name type="scientific">Pseudonocardia halophobica</name>
    <dbReference type="NCBI Taxonomy" id="29401"/>
    <lineage>
        <taxon>Bacteria</taxon>
        <taxon>Bacillati</taxon>
        <taxon>Actinomycetota</taxon>
        <taxon>Actinomycetes</taxon>
        <taxon>Pseudonocardiales</taxon>
        <taxon>Pseudonocardiaceae</taxon>
        <taxon>Pseudonocardia</taxon>
    </lineage>
</organism>
<sequence length="152" mass="15949">MTQNLETILTDPARRPAVVADLNELVGQEVKDKGGMSGAAVKLGYQTVSKIRPGVVPAAVDRMLPQFAGALQPFYADYRTAGAGTDFGAYLAGRPEAADALLGVTDRRAEGSSSEALKKAYAKLRPNARKNVEEALPRLGTLIGRHAASAGV</sequence>
<dbReference type="InterPro" id="IPR054211">
    <property type="entry name" value="DUF6918"/>
</dbReference>
<proteinExistence type="predicted"/>
<dbReference type="AlphaFoldDB" id="A0A9W6L2U5"/>
<reference evidence="1" key="1">
    <citation type="journal article" date="2014" name="Int. J. Syst. Evol. Microbiol.">
        <title>Complete genome sequence of Corynebacterium casei LMG S-19264T (=DSM 44701T), isolated from a smear-ripened cheese.</title>
        <authorList>
            <consortium name="US DOE Joint Genome Institute (JGI-PGF)"/>
            <person name="Walter F."/>
            <person name="Albersmeier A."/>
            <person name="Kalinowski J."/>
            <person name="Ruckert C."/>
        </authorList>
    </citation>
    <scope>NUCLEOTIDE SEQUENCE</scope>
    <source>
        <strain evidence="1">VKM Ac-1069</strain>
    </source>
</reference>
<keyword evidence="2" id="KW-1185">Reference proteome</keyword>
<dbReference type="RefSeq" id="WP_037043354.1">
    <property type="nucleotide sequence ID" value="NZ_BAAAUZ010000011.1"/>
</dbReference>
<protein>
    <submittedName>
        <fullName evidence="1">Uncharacterized protein</fullName>
    </submittedName>
</protein>
<reference evidence="1" key="2">
    <citation type="submission" date="2023-01" db="EMBL/GenBank/DDBJ databases">
        <authorList>
            <person name="Sun Q."/>
            <person name="Evtushenko L."/>
        </authorList>
    </citation>
    <scope>NUCLEOTIDE SEQUENCE</scope>
    <source>
        <strain evidence="1">VKM Ac-1069</strain>
    </source>
</reference>
<evidence type="ECO:0000313" key="2">
    <source>
        <dbReference type="Proteomes" id="UP001143463"/>
    </source>
</evidence>
<gene>
    <name evidence="1" type="ORF">GCM10017577_11840</name>
</gene>
<dbReference type="Proteomes" id="UP001143463">
    <property type="component" value="Unassembled WGS sequence"/>
</dbReference>
<dbReference type="EMBL" id="BSFQ01000003">
    <property type="protein sequence ID" value="GLL10044.1"/>
    <property type="molecule type" value="Genomic_DNA"/>
</dbReference>
<accession>A0A9W6L2U5</accession>
<dbReference type="Pfam" id="PF21893">
    <property type="entry name" value="DUF6918"/>
    <property type="match status" value="1"/>
</dbReference>
<comment type="caution">
    <text evidence="1">The sequence shown here is derived from an EMBL/GenBank/DDBJ whole genome shotgun (WGS) entry which is preliminary data.</text>
</comment>
<evidence type="ECO:0000313" key="1">
    <source>
        <dbReference type="EMBL" id="GLL10044.1"/>
    </source>
</evidence>
<name>A0A9W6L2U5_9PSEU</name>